<evidence type="ECO:0000313" key="2">
    <source>
        <dbReference type="Proteomes" id="UP000024404"/>
    </source>
</evidence>
<dbReference type="EnsemblMetazoa" id="OVOC9204.2">
    <property type="protein sequence ID" value="OVOC9204.2"/>
    <property type="gene ID" value="WBGene00246013"/>
</dbReference>
<dbReference type="EnsemblMetazoa" id="OVOC9204.1">
    <property type="protein sequence ID" value="OVOC9204.1"/>
    <property type="gene ID" value="WBGene00246013"/>
</dbReference>
<protein>
    <submittedName>
        <fullName evidence="1">Uncharacterized protein</fullName>
    </submittedName>
</protein>
<reference evidence="2" key="1">
    <citation type="submission" date="2013-10" db="EMBL/GenBank/DDBJ databases">
        <title>Genome sequencing of Onchocerca volvulus.</title>
        <authorList>
            <person name="Cotton J."/>
            <person name="Tsai J."/>
            <person name="Stanley E."/>
            <person name="Tracey A."/>
            <person name="Holroyd N."/>
            <person name="Lustigman S."/>
            <person name="Berriman M."/>
        </authorList>
    </citation>
    <scope>NUCLEOTIDE SEQUENCE</scope>
</reference>
<dbReference type="OMA" id="CCFTAEL"/>
<reference evidence="1" key="2">
    <citation type="submission" date="2018-02" db="UniProtKB">
        <authorList>
            <consortium name="EnsemblMetazoa"/>
        </authorList>
    </citation>
    <scope>IDENTIFICATION</scope>
</reference>
<dbReference type="Proteomes" id="UP000024404">
    <property type="component" value="Unassembled WGS sequence"/>
</dbReference>
<keyword evidence="2" id="KW-1185">Reference proteome</keyword>
<accession>A0A2K6WKA2</accession>
<organism evidence="1 2">
    <name type="scientific">Onchocerca volvulus</name>
    <dbReference type="NCBI Taxonomy" id="6282"/>
    <lineage>
        <taxon>Eukaryota</taxon>
        <taxon>Metazoa</taxon>
        <taxon>Ecdysozoa</taxon>
        <taxon>Nematoda</taxon>
        <taxon>Chromadorea</taxon>
        <taxon>Rhabditida</taxon>
        <taxon>Spirurina</taxon>
        <taxon>Spiruromorpha</taxon>
        <taxon>Filarioidea</taxon>
        <taxon>Onchocercidae</taxon>
        <taxon>Onchocerca</taxon>
    </lineage>
</organism>
<proteinExistence type="predicted"/>
<sequence length="163" mass="18160">VVFVFVVSTTSAIKCHIYFRRGKSPPKINETDDCESSSCCFTAELHHNRHIYQMKGCDADNIQDNMLVYIPSLGGKSWENIMEACLASECRLHNDLLGGKGQTYLCGCDTDFCNQKSFQDTFPQLKSVSKNKITSGASIPKNNLFWIICGGTIIIMRGFNDGN</sequence>
<dbReference type="EMBL" id="CMVM020000257">
    <property type="status" value="NOT_ANNOTATED_CDS"/>
    <property type="molecule type" value="Genomic_DNA"/>
</dbReference>
<dbReference type="AlphaFoldDB" id="A0A2K6WKA2"/>
<name>A0A2K6WKA2_ONCVO</name>
<evidence type="ECO:0000313" key="1">
    <source>
        <dbReference type="EnsemblMetazoa" id="OVOC9204.1"/>
    </source>
</evidence>